<keyword evidence="2" id="KW-1133">Transmembrane helix</keyword>
<evidence type="ECO:0000256" key="2">
    <source>
        <dbReference type="SAM" id="Phobius"/>
    </source>
</evidence>
<dbReference type="AlphaFoldDB" id="A0A8J3GT91"/>
<feature type="transmembrane region" description="Helical" evidence="2">
    <location>
        <begin position="21"/>
        <end position="39"/>
    </location>
</feature>
<proteinExistence type="predicted"/>
<keyword evidence="2" id="KW-0812">Transmembrane</keyword>
<name>A0A8J3GT91_9MICO</name>
<dbReference type="RefSeq" id="WP_191284162.1">
    <property type="nucleotide sequence ID" value="NZ_BNAI01000009.1"/>
</dbReference>
<evidence type="ECO:0000256" key="1">
    <source>
        <dbReference type="SAM" id="MobiDB-lite"/>
    </source>
</evidence>
<reference evidence="3" key="1">
    <citation type="journal article" date="2014" name="Int. J. Syst. Evol. Microbiol.">
        <title>Complete genome sequence of Corynebacterium casei LMG S-19264T (=DSM 44701T), isolated from a smear-ripened cheese.</title>
        <authorList>
            <consortium name="US DOE Joint Genome Institute (JGI-PGF)"/>
            <person name="Walter F."/>
            <person name="Albersmeier A."/>
            <person name="Kalinowski J."/>
            <person name="Ruckert C."/>
        </authorList>
    </citation>
    <scope>NUCLEOTIDE SEQUENCE</scope>
    <source>
        <strain evidence="3">CGMCC 1.16548</strain>
    </source>
</reference>
<feature type="compositionally biased region" description="Low complexity" evidence="1">
    <location>
        <begin position="50"/>
        <end position="63"/>
    </location>
</feature>
<dbReference type="Proteomes" id="UP000617531">
    <property type="component" value="Unassembled WGS sequence"/>
</dbReference>
<keyword evidence="4" id="KW-1185">Reference proteome</keyword>
<sequence length="200" mass="21146">MSTVRNPVGPQPPSVYWRRRLLVLLGLVAVVVIIVLIIVRPGAENTGRETPAPSNSASSTPAAGEEGDPCNPAVIQLEPVTDAATYASGVQPQISMSITNTGSVACTLDVGTAEQAYFIVSGSDPIWNSRDCQQNATSLEMELEPNEPLTTTPFAWDRTRSATDTCAAARPEVIAGGATYRLSVTLGDIESTEDTPFILN</sequence>
<evidence type="ECO:0008006" key="5">
    <source>
        <dbReference type="Google" id="ProtNLM"/>
    </source>
</evidence>
<keyword evidence="2" id="KW-0472">Membrane</keyword>
<evidence type="ECO:0000313" key="3">
    <source>
        <dbReference type="EMBL" id="GHF25334.1"/>
    </source>
</evidence>
<dbReference type="EMBL" id="BNAI01000009">
    <property type="protein sequence ID" value="GHF25334.1"/>
    <property type="molecule type" value="Genomic_DNA"/>
</dbReference>
<feature type="region of interest" description="Disordered" evidence="1">
    <location>
        <begin position="45"/>
        <end position="72"/>
    </location>
</feature>
<gene>
    <name evidence="3" type="ORF">GCM10011600_28030</name>
</gene>
<protein>
    <recommendedName>
        <fullName evidence="5">DUF4232 domain-containing protein</fullName>
    </recommendedName>
</protein>
<accession>A0A8J3GT91</accession>
<comment type="caution">
    <text evidence="3">The sequence shown here is derived from an EMBL/GenBank/DDBJ whole genome shotgun (WGS) entry which is preliminary data.</text>
</comment>
<evidence type="ECO:0000313" key="4">
    <source>
        <dbReference type="Proteomes" id="UP000617531"/>
    </source>
</evidence>
<organism evidence="3 4">
    <name type="scientific">Pseudolysinimonas yzui</name>
    <dbReference type="NCBI Taxonomy" id="2708254"/>
    <lineage>
        <taxon>Bacteria</taxon>
        <taxon>Bacillati</taxon>
        <taxon>Actinomycetota</taxon>
        <taxon>Actinomycetes</taxon>
        <taxon>Micrococcales</taxon>
        <taxon>Microbacteriaceae</taxon>
        <taxon>Pseudolysinimonas</taxon>
    </lineage>
</organism>
<reference evidence="3" key="2">
    <citation type="submission" date="2020-09" db="EMBL/GenBank/DDBJ databases">
        <authorList>
            <person name="Sun Q."/>
            <person name="Zhou Y."/>
        </authorList>
    </citation>
    <scope>NUCLEOTIDE SEQUENCE</scope>
    <source>
        <strain evidence="3">CGMCC 1.16548</strain>
    </source>
</reference>